<dbReference type="OrthoDB" id="337038at2759"/>
<dbReference type="EMBL" id="CCYD01000322">
    <property type="protein sequence ID" value="CEG38432.1"/>
    <property type="molecule type" value="Genomic_DNA"/>
</dbReference>
<dbReference type="SMART" id="SM00198">
    <property type="entry name" value="SCP"/>
    <property type="match status" value="1"/>
</dbReference>
<keyword evidence="2" id="KW-1133">Transmembrane helix</keyword>
<keyword evidence="3" id="KW-0732">Signal</keyword>
<dbReference type="PRINTS" id="PR00837">
    <property type="entry name" value="V5TPXLIKE"/>
</dbReference>
<evidence type="ECO:0000313" key="5">
    <source>
        <dbReference type="EMBL" id="CEG38432.1"/>
    </source>
</evidence>
<feature type="compositionally biased region" description="Low complexity" evidence="1">
    <location>
        <begin position="238"/>
        <end position="248"/>
    </location>
</feature>
<dbReference type="AlphaFoldDB" id="A0A0P1ACE1"/>
<reference evidence="6" key="1">
    <citation type="submission" date="2014-09" db="EMBL/GenBank/DDBJ databases">
        <authorList>
            <person name="Sharma Rahul"/>
            <person name="Thines Marco"/>
        </authorList>
    </citation>
    <scope>NUCLEOTIDE SEQUENCE [LARGE SCALE GENOMIC DNA]</scope>
</reference>
<protein>
    <submittedName>
        <fullName evidence="5">RxLR-like protein</fullName>
    </submittedName>
</protein>
<dbReference type="CDD" id="cd05380">
    <property type="entry name" value="CAP_euk"/>
    <property type="match status" value="1"/>
</dbReference>
<dbReference type="Gene3D" id="3.40.33.10">
    <property type="entry name" value="CAP"/>
    <property type="match status" value="1"/>
</dbReference>
<dbReference type="Pfam" id="PF00188">
    <property type="entry name" value="CAP"/>
    <property type="match status" value="1"/>
</dbReference>
<dbReference type="SUPFAM" id="SSF55797">
    <property type="entry name" value="PR-1-like"/>
    <property type="match status" value="1"/>
</dbReference>
<feature type="compositionally biased region" description="Polar residues" evidence="1">
    <location>
        <begin position="350"/>
        <end position="372"/>
    </location>
</feature>
<feature type="region of interest" description="Disordered" evidence="1">
    <location>
        <begin position="233"/>
        <end position="436"/>
    </location>
</feature>
<dbReference type="FunFam" id="3.40.33.10:FF:000053">
    <property type="entry name" value="Uncharacterized protein"/>
    <property type="match status" value="1"/>
</dbReference>
<feature type="chain" id="PRO_5006058546" evidence="3">
    <location>
        <begin position="17"/>
        <end position="485"/>
    </location>
</feature>
<name>A0A0P1ACE1_PLAHL</name>
<dbReference type="InterPro" id="IPR001283">
    <property type="entry name" value="CRISP-related"/>
</dbReference>
<dbReference type="InterPro" id="IPR035940">
    <property type="entry name" value="CAP_sf"/>
</dbReference>
<feature type="compositionally biased region" description="Low complexity" evidence="1">
    <location>
        <begin position="373"/>
        <end position="386"/>
    </location>
</feature>
<evidence type="ECO:0000256" key="1">
    <source>
        <dbReference type="SAM" id="MobiDB-lite"/>
    </source>
</evidence>
<evidence type="ECO:0000313" key="6">
    <source>
        <dbReference type="Proteomes" id="UP000054928"/>
    </source>
</evidence>
<proteinExistence type="predicted"/>
<dbReference type="PANTHER" id="PTHR10334">
    <property type="entry name" value="CYSTEINE-RICH SECRETORY PROTEIN-RELATED"/>
    <property type="match status" value="1"/>
</dbReference>
<dbReference type="STRING" id="4781.A0A0P1ACE1"/>
<feature type="domain" description="SCP" evidence="4">
    <location>
        <begin position="22"/>
        <end position="161"/>
    </location>
</feature>
<feature type="compositionally biased region" description="Low complexity" evidence="1">
    <location>
        <begin position="405"/>
        <end position="436"/>
    </location>
</feature>
<evidence type="ECO:0000256" key="2">
    <source>
        <dbReference type="SAM" id="Phobius"/>
    </source>
</evidence>
<evidence type="ECO:0000259" key="4">
    <source>
        <dbReference type="SMART" id="SM00198"/>
    </source>
</evidence>
<feature type="transmembrane region" description="Helical" evidence="2">
    <location>
        <begin position="441"/>
        <end position="464"/>
    </location>
</feature>
<accession>A0A0P1ACE1</accession>
<keyword evidence="2" id="KW-0812">Transmembrane</keyword>
<feature type="signal peptide" evidence="3">
    <location>
        <begin position="1"/>
        <end position="16"/>
    </location>
</feature>
<dbReference type="InterPro" id="IPR014044">
    <property type="entry name" value="CAP_dom"/>
</dbReference>
<feature type="compositionally biased region" description="Polar residues" evidence="1">
    <location>
        <begin position="392"/>
        <end position="404"/>
    </location>
</feature>
<sequence>MLVFVLIMLFAMTIHADSFSVVDQAIWIDRHNYFRTTGLPWSAGNMRRIGWSTKLASSAALRATKCSMTSGPGVNVYQSTSTNSPTIIDDAIKQWIVTTSETTLKMVKQPGASNVDVGAGIYNSYSQVLWASTTSVGCANQKCPSGDIVVCEYSPPGNDGSSPWYNHADTASKCPSGTKPSQGLCIVEGDAANNPIAPIPAGKLTYEVYPAYVPHIQALLLEAARDIASGKPAKADASMMSPSTPPTSNGAVSYAPKTANTPTPGSIKPKTSQSPGTTPSSPSTTPSSQKTTPSSSPISNPTTNTPEPSPKKTTVSKNPSDSPIPETGKQTSTPDSKGAKTAIPPDAKKLNSTATINPKLPTNSSDEISTNQSSDTSPSGSDGTDPGKVKASTDTGSKFSNQAQEPSDTTPSTDAPSPPASSDTLSSSISNQSSAEESGGISAAGVAGVIVMAVVAIAAFGVIVSYRRNQQRQREIMRDGGIRII</sequence>
<organism evidence="5 6">
    <name type="scientific">Plasmopara halstedii</name>
    <name type="common">Downy mildew of sunflower</name>
    <dbReference type="NCBI Taxonomy" id="4781"/>
    <lineage>
        <taxon>Eukaryota</taxon>
        <taxon>Sar</taxon>
        <taxon>Stramenopiles</taxon>
        <taxon>Oomycota</taxon>
        <taxon>Peronosporomycetes</taxon>
        <taxon>Peronosporales</taxon>
        <taxon>Peronosporaceae</taxon>
        <taxon>Plasmopara</taxon>
    </lineage>
</organism>
<dbReference type="GeneID" id="36403564"/>
<feature type="compositionally biased region" description="Low complexity" evidence="1">
    <location>
        <begin position="268"/>
        <end position="306"/>
    </location>
</feature>
<dbReference type="OMA" id="QLAVEQW"/>
<keyword evidence="6" id="KW-1185">Reference proteome</keyword>
<dbReference type="RefSeq" id="XP_024574801.1">
    <property type="nucleotide sequence ID" value="XM_024723867.1"/>
</dbReference>
<keyword evidence="2" id="KW-0472">Membrane</keyword>
<evidence type="ECO:0000256" key="3">
    <source>
        <dbReference type="SAM" id="SignalP"/>
    </source>
</evidence>
<dbReference type="Proteomes" id="UP000054928">
    <property type="component" value="Unassembled WGS sequence"/>
</dbReference>